<evidence type="ECO:0000313" key="2">
    <source>
        <dbReference type="EMBL" id="UYG52715.1"/>
    </source>
</evidence>
<organism evidence="2 3">
    <name type="scientific">Comamonas endophytica</name>
    <dbReference type="NCBI Taxonomy" id="2949090"/>
    <lineage>
        <taxon>Bacteria</taxon>
        <taxon>Pseudomonadati</taxon>
        <taxon>Pseudomonadota</taxon>
        <taxon>Betaproteobacteria</taxon>
        <taxon>Burkholderiales</taxon>
        <taxon>Comamonadaceae</taxon>
        <taxon>Comamonas</taxon>
    </lineage>
</organism>
<protein>
    <submittedName>
        <fullName evidence="2">Transposase</fullName>
    </submittedName>
</protein>
<dbReference type="RefSeq" id="WP_231043424.1">
    <property type="nucleotide sequence ID" value="NZ_CP106881.1"/>
</dbReference>
<accession>A0ABY6GCB8</accession>
<keyword evidence="3" id="KW-1185">Reference proteome</keyword>
<dbReference type="PANTHER" id="PTHR34322:SF2">
    <property type="entry name" value="TRANSPOSASE IS200-LIKE DOMAIN-CONTAINING PROTEIN"/>
    <property type="match status" value="1"/>
</dbReference>
<dbReference type="PANTHER" id="PTHR34322">
    <property type="entry name" value="TRANSPOSASE, Y1_TNP DOMAIN-CONTAINING"/>
    <property type="match status" value="1"/>
</dbReference>
<dbReference type="Pfam" id="PF01797">
    <property type="entry name" value="Y1_Tnp"/>
    <property type="match status" value="1"/>
</dbReference>
<sequence>MARLPRLTLASLPHHIIQRGNNGAEIFADAADCTQMLDLLREMARRFGVDIHAYVLLPSEFQLLATPETDTALPQFMQSVGRSYVRYFNNRHGRSGTLWNGRYRATVIDPGYLLTSMVALDWSPVRAGLVREPADYAWSSYAHNAGLRYTTLVHAHASFWALGNTPFAREAGYKAAVEAGISSEQLESIEQAALRGWALGSPQFVAELQNRTQRRVVRQRAGRPPKVVSNPSA</sequence>
<dbReference type="SMART" id="SM01321">
    <property type="entry name" value="Y1_Tnp"/>
    <property type="match status" value="1"/>
</dbReference>
<dbReference type="SUPFAM" id="SSF143422">
    <property type="entry name" value="Transposase IS200-like"/>
    <property type="match status" value="1"/>
</dbReference>
<dbReference type="Gene3D" id="3.30.70.1290">
    <property type="entry name" value="Transposase IS200-like"/>
    <property type="match status" value="1"/>
</dbReference>
<dbReference type="Proteomes" id="UP001162800">
    <property type="component" value="Chromosome"/>
</dbReference>
<dbReference type="InterPro" id="IPR002686">
    <property type="entry name" value="Transposase_17"/>
</dbReference>
<proteinExistence type="predicted"/>
<reference evidence="2" key="1">
    <citation type="submission" date="2022-09" db="EMBL/GenBank/DDBJ databases">
        <title>The complete genome of Acidovorax sp. 5MLIR.</title>
        <authorList>
            <person name="Liu L."/>
            <person name="Yue J."/>
            <person name="Yang F."/>
            <person name="Yuan J."/>
            <person name="Li L."/>
        </authorList>
    </citation>
    <scope>NUCLEOTIDE SEQUENCE</scope>
    <source>
        <strain evidence="2">5MLIR</strain>
    </source>
</reference>
<evidence type="ECO:0000313" key="3">
    <source>
        <dbReference type="Proteomes" id="UP001162800"/>
    </source>
</evidence>
<dbReference type="InterPro" id="IPR036515">
    <property type="entry name" value="Transposase_17_sf"/>
</dbReference>
<evidence type="ECO:0000259" key="1">
    <source>
        <dbReference type="SMART" id="SM01321"/>
    </source>
</evidence>
<gene>
    <name evidence="2" type="ORF">M9799_05600</name>
</gene>
<dbReference type="EMBL" id="CP106881">
    <property type="protein sequence ID" value="UYG52715.1"/>
    <property type="molecule type" value="Genomic_DNA"/>
</dbReference>
<feature type="domain" description="Transposase IS200-like" evidence="1">
    <location>
        <begin position="9"/>
        <end position="123"/>
    </location>
</feature>
<name>A0ABY6GCB8_9BURK</name>